<proteinExistence type="predicted"/>
<accession>A0A1G7FKU2</accession>
<dbReference type="RefSeq" id="WP_074553054.1">
    <property type="nucleotide sequence ID" value="NZ_CP119563.1"/>
</dbReference>
<reference evidence="1 2" key="1">
    <citation type="submission" date="2016-10" db="EMBL/GenBank/DDBJ databases">
        <authorList>
            <person name="de Groot N.N."/>
        </authorList>
    </citation>
    <scope>NUCLEOTIDE SEQUENCE [LARGE SCALE GENOMIC DNA]</scope>
    <source>
        <strain evidence="2">DSM 938 / 37b4</strain>
    </source>
</reference>
<gene>
    <name evidence="1" type="ORF">SAMN04244550_01020</name>
</gene>
<dbReference type="InterPro" id="IPR009562">
    <property type="entry name" value="DUF1178"/>
</dbReference>
<dbReference type="EMBL" id="FNAY01000003">
    <property type="protein sequence ID" value="SDE76508.1"/>
    <property type="molecule type" value="Genomic_DNA"/>
</dbReference>
<dbReference type="Pfam" id="PF06676">
    <property type="entry name" value="DUF1178"/>
    <property type="match status" value="1"/>
</dbReference>
<dbReference type="OrthoDB" id="9799894at2"/>
<organism evidence="1 2">
    <name type="scientific">Rhodobacter capsulatus</name>
    <name type="common">Rhodopseudomonas capsulata</name>
    <dbReference type="NCBI Taxonomy" id="1061"/>
    <lineage>
        <taxon>Bacteria</taxon>
        <taxon>Pseudomonadati</taxon>
        <taxon>Pseudomonadota</taxon>
        <taxon>Alphaproteobacteria</taxon>
        <taxon>Rhodobacterales</taxon>
        <taxon>Rhodobacter group</taxon>
        <taxon>Rhodobacter</taxon>
    </lineage>
</organism>
<sequence>MIRYTLKCDKEHSFDSWFASAAAYEALQARGMVSCTICGSTTVDKALMAPAVRPARKAAAAPAAGARAGAEAPLSAPQTGIEEAFAAMRQAVEANSDYVGVNFVAEARAMHEGAMPERAIHGEVRLDEAKALLDDGIPVMPLPFLPKRSRN</sequence>
<evidence type="ECO:0008006" key="3">
    <source>
        <dbReference type="Google" id="ProtNLM"/>
    </source>
</evidence>
<protein>
    <recommendedName>
        <fullName evidence="3">DUF1178 family protein</fullName>
    </recommendedName>
</protein>
<dbReference type="AlphaFoldDB" id="A0A1G7FKU2"/>
<evidence type="ECO:0000313" key="2">
    <source>
        <dbReference type="Proteomes" id="UP000183812"/>
    </source>
</evidence>
<evidence type="ECO:0000313" key="1">
    <source>
        <dbReference type="EMBL" id="SDE76508.1"/>
    </source>
</evidence>
<dbReference type="Proteomes" id="UP000183812">
    <property type="component" value="Unassembled WGS sequence"/>
</dbReference>
<dbReference type="PIRSF" id="PIRSF032131">
    <property type="entry name" value="UCP032131"/>
    <property type="match status" value="1"/>
</dbReference>
<name>A0A1G7FKU2_RHOCA</name>